<dbReference type="RefSeq" id="WP_186866614.1">
    <property type="nucleotide sequence ID" value="NZ_JACOPH010000003.1"/>
</dbReference>
<comment type="caution">
    <text evidence="1">The sequence shown here is derived from an EMBL/GenBank/DDBJ whole genome shotgun (WGS) entry which is preliminary data.</text>
</comment>
<accession>A0A923RV14</accession>
<gene>
    <name evidence="1" type="ORF">H8S17_06065</name>
</gene>
<name>A0A923RV14_9FIRM</name>
<evidence type="ECO:0000313" key="2">
    <source>
        <dbReference type="Proteomes" id="UP000606720"/>
    </source>
</evidence>
<dbReference type="Proteomes" id="UP000606720">
    <property type="component" value="Unassembled WGS sequence"/>
</dbReference>
<dbReference type="EMBL" id="JACOPH010000003">
    <property type="protein sequence ID" value="MBC5713784.1"/>
    <property type="molecule type" value="Genomic_DNA"/>
</dbReference>
<sequence>MQKGVYQAVKKDGTIYYRSSITYRNKHISLGSFLNEADAHAAYLEAEKILTDPGISLEHKLFHPKMLNFEKVVTLVNFRDNRIYIKTPIYLHHNYFSYYLSAKEEYKFDIDDLFFYSSHKIIKRGGHLFVNEYGMQTTILSRYGIRSFAVNGRDYTFINGDQTDYRYSNILLVNRYYGVTSSVRNGKPCFEVRLHINGNYIVGIYDSEITAAIAYNKAVDTAIAHGIIRNYAENYILDLSAKEYASIYSELKLSKKFLQYISEYNQTDS</sequence>
<organism evidence="1 2">
    <name type="scientific">Roseburia zhanii</name>
    <dbReference type="NCBI Taxonomy" id="2763064"/>
    <lineage>
        <taxon>Bacteria</taxon>
        <taxon>Bacillati</taxon>
        <taxon>Bacillota</taxon>
        <taxon>Clostridia</taxon>
        <taxon>Lachnospirales</taxon>
        <taxon>Lachnospiraceae</taxon>
        <taxon>Roseburia</taxon>
    </lineage>
</organism>
<keyword evidence="2" id="KW-1185">Reference proteome</keyword>
<proteinExistence type="predicted"/>
<reference evidence="1" key="1">
    <citation type="submission" date="2020-08" db="EMBL/GenBank/DDBJ databases">
        <title>Genome public.</title>
        <authorList>
            <person name="Liu C."/>
            <person name="Sun Q."/>
        </authorList>
    </citation>
    <scope>NUCLEOTIDE SEQUENCE</scope>
    <source>
        <strain evidence="1">BX1005</strain>
    </source>
</reference>
<evidence type="ECO:0000313" key="1">
    <source>
        <dbReference type="EMBL" id="MBC5713784.1"/>
    </source>
</evidence>
<dbReference type="AlphaFoldDB" id="A0A923RV14"/>
<protein>
    <recommendedName>
        <fullName evidence="3">AP2/ERF domain-containing protein</fullName>
    </recommendedName>
</protein>
<evidence type="ECO:0008006" key="3">
    <source>
        <dbReference type="Google" id="ProtNLM"/>
    </source>
</evidence>